<protein>
    <submittedName>
        <fullName evidence="2">NnrS family protein</fullName>
    </submittedName>
</protein>
<accession>A0AB39UWI6</accession>
<feature type="transmembrane region" description="Helical" evidence="1">
    <location>
        <begin position="291"/>
        <end position="309"/>
    </location>
</feature>
<dbReference type="Pfam" id="PF05940">
    <property type="entry name" value="NnrS"/>
    <property type="match status" value="1"/>
</dbReference>
<feature type="transmembrane region" description="Helical" evidence="1">
    <location>
        <begin position="167"/>
        <end position="186"/>
    </location>
</feature>
<feature type="transmembrane region" description="Helical" evidence="1">
    <location>
        <begin position="80"/>
        <end position="98"/>
    </location>
</feature>
<dbReference type="RefSeq" id="WP_369601412.1">
    <property type="nucleotide sequence ID" value="NZ_CP154858.1"/>
</dbReference>
<feature type="transmembrane region" description="Helical" evidence="1">
    <location>
        <begin position="261"/>
        <end position="285"/>
    </location>
</feature>
<feature type="transmembrane region" description="Helical" evidence="1">
    <location>
        <begin position="104"/>
        <end position="127"/>
    </location>
</feature>
<sequence>MVLLSAPHRVFFATGMVTALVSVIWWLVVYLWPGSSLSGMPLLMWHPWVMAMGVFSPFFYGFLMTTYPRWMDTAPISGRFYVPAAGLQLAGILMIVGGTLVSSVLVTVGLLVHLAGWSWAVAALVHVVRQAEKVALHVWGTLPALILGALIEVALLGVVHETEWGRLWLLARLWILLCMVPVFISVSHRMIPFFSRGVVAGYRFYRPDWAFWVLLACAAGLAVGELADLALLRAGAGILLAATSGWLAVKWQPFRCMKPMLLGSLHVGFAWLPLAGLLMALSPWAAGAWDAGFHALALGYFGSLLIAMVTRVTHGHSGRPLVMPPQVVALFVLLQIAAITRVAASLTGQLIGPATTLALMLFGAVVLLYVVRMLPIYLRPRLDGRAG</sequence>
<keyword evidence="1" id="KW-1133">Transmembrane helix</keyword>
<reference evidence="2" key="1">
    <citation type="submission" date="2024-05" db="EMBL/GenBank/DDBJ databases">
        <title>Genome sequencing of novel strain.</title>
        <authorList>
            <person name="Ganbat D."/>
            <person name="Ganbat S."/>
            <person name="Lee S.-J."/>
        </authorList>
    </citation>
    <scope>NUCLEOTIDE SEQUENCE</scope>
    <source>
        <strain evidence="2">SMD15-11</strain>
    </source>
</reference>
<organism evidence="2">
    <name type="scientific">Thermohahella caldifontis</name>
    <dbReference type="NCBI Taxonomy" id="3142973"/>
    <lineage>
        <taxon>Bacteria</taxon>
        <taxon>Pseudomonadati</taxon>
        <taxon>Pseudomonadota</taxon>
        <taxon>Gammaproteobacteria</taxon>
        <taxon>Oceanospirillales</taxon>
        <taxon>Hahellaceae</taxon>
        <taxon>Thermohahella</taxon>
    </lineage>
</organism>
<dbReference type="KEGG" id="tcd:AAIA72_16655"/>
<dbReference type="AlphaFoldDB" id="A0AB39UWI6"/>
<dbReference type="InterPro" id="IPR010266">
    <property type="entry name" value="NnrS"/>
</dbReference>
<keyword evidence="1" id="KW-0472">Membrane</keyword>
<feature type="transmembrane region" description="Helical" evidence="1">
    <location>
        <begin position="350"/>
        <end position="371"/>
    </location>
</feature>
<name>A0AB39UWI6_9GAMM</name>
<feature type="transmembrane region" description="Helical" evidence="1">
    <location>
        <begin position="207"/>
        <end position="224"/>
    </location>
</feature>
<feature type="transmembrane region" description="Helical" evidence="1">
    <location>
        <begin position="12"/>
        <end position="33"/>
    </location>
</feature>
<dbReference type="EMBL" id="CP154858">
    <property type="protein sequence ID" value="XDT72402.1"/>
    <property type="molecule type" value="Genomic_DNA"/>
</dbReference>
<evidence type="ECO:0000313" key="2">
    <source>
        <dbReference type="EMBL" id="XDT72402.1"/>
    </source>
</evidence>
<evidence type="ECO:0000256" key="1">
    <source>
        <dbReference type="SAM" id="Phobius"/>
    </source>
</evidence>
<feature type="transmembrane region" description="Helical" evidence="1">
    <location>
        <begin position="321"/>
        <end position="344"/>
    </location>
</feature>
<keyword evidence="1" id="KW-0812">Transmembrane</keyword>
<feature type="transmembrane region" description="Helical" evidence="1">
    <location>
        <begin position="134"/>
        <end position="155"/>
    </location>
</feature>
<feature type="transmembrane region" description="Helical" evidence="1">
    <location>
        <begin position="230"/>
        <end position="249"/>
    </location>
</feature>
<proteinExistence type="predicted"/>
<gene>
    <name evidence="2" type="ORF">AAIA72_16655</name>
</gene>
<feature type="transmembrane region" description="Helical" evidence="1">
    <location>
        <begin position="45"/>
        <end position="68"/>
    </location>
</feature>